<dbReference type="PROSITE" id="PS50043">
    <property type="entry name" value="HTH_LUXR_2"/>
    <property type="match status" value="1"/>
</dbReference>
<keyword evidence="4" id="KW-0804">Transcription</keyword>
<dbReference type="Proteomes" id="UP000063699">
    <property type="component" value="Chromosome"/>
</dbReference>
<dbReference type="CDD" id="cd06170">
    <property type="entry name" value="LuxR_C_like"/>
    <property type="match status" value="1"/>
</dbReference>
<evidence type="ECO:0000256" key="1">
    <source>
        <dbReference type="ARBA" id="ARBA00005820"/>
    </source>
</evidence>
<keyword evidence="3 5" id="KW-0238">DNA-binding</keyword>
<dbReference type="SMART" id="SM00862">
    <property type="entry name" value="Trans_reg_C"/>
    <property type="match status" value="1"/>
</dbReference>
<dbReference type="InterPro" id="IPR001867">
    <property type="entry name" value="OmpR/PhoB-type_DNA-bd"/>
</dbReference>
<evidence type="ECO:0000313" key="8">
    <source>
        <dbReference type="EMBL" id="ALG08437.1"/>
    </source>
</evidence>
<dbReference type="KEGG" id="kphy:AOZ06_17305"/>
<dbReference type="GO" id="GO:0000160">
    <property type="term" value="P:phosphorelay signal transduction system"/>
    <property type="evidence" value="ECO:0007669"/>
    <property type="project" value="InterPro"/>
</dbReference>
<evidence type="ECO:0000256" key="5">
    <source>
        <dbReference type="PROSITE-ProRule" id="PRU01091"/>
    </source>
</evidence>
<dbReference type="SUPFAM" id="SSF48452">
    <property type="entry name" value="TPR-like"/>
    <property type="match status" value="1"/>
</dbReference>
<dbReference type="PANTHER" id="PTHR35807:SF1">
    <property type="entry name" value="TRANSCRIPTIONAL REGULATOR REDD"/>
    <property type="match status" value="1"/>
</dbReference>
<evidence type="ECO:0000259" key="6">
    <source>
        <dbReference type="PROSITE" id="PS50043"/>
    </source>
</evidence>
<evidence type="ECO:0000256" key="4">
    <source>
        <dbReference type="ARBA" id="ARBA00023163"/>
    </source>
</evidence>
<dbReference type="EMBL" id="CP012752">
    <property type="protein sequence ID" value="ALG08437.1"/>
    <property type="molecule type" value="Genomic_DNA"/>
</dbReference>
<evidence type="ECO:0000259" key="7">
    <source>
        <dbReference type="PROSITE" id="PS51755"/>
    </source>
</evidence>
<dbReference type="GO" id="GO:0003677">
    <property type="term" value="F:DNA binding"/>
    <property type="evidence" value="ECO:0007669"/>
    <property type="project" value="UniProtKB-UniRule"/>
</dbReference>
<dbReference type="InterPro" id="IPR005158">
    <property type="entry name" value="BTAD"/>
</dbReference>
<proteinExistence type="inferred from homology"/>
<dbReference type="InterPro" id="IPR036388">
    <property type="entry name" value="WH-like_DNA-bd_sf"/>
</dbReference>
<name>A0A0N9HYT5_9PSEU</name>
<gene>
    <name evidence="8" type="ORF">AOZ06_17305</name>
</gene>
<dbReference type="InterPro" id="IPR016032">
    <property type="entry name" value="Sig_transdc_resp-reg_C-effctor"/>
</dbReference>
<dbReference type="SMART" id="SM01043">
    <property type="entry name" value="BTAD"/>
    <property type="match status" value="1"/>
</dbReference>
<comment type="similarity">
    <text evidence="1">Belongs to the AfsR/DnrI/RedD regulatory family.</text>
</comment>
<evidence type="ECO:0000313" key="9">
    <source>
        <dbReference type="Proteomes" id="UP000063699"/>
    </source>
</evidence>
<dbReference type="Pfam" id="PF03704">
    <property type="entry name" value="BTAD"/>
    <property type="match status" value="1"/>
</dbReference>
<dbReference type="InterPro" id="IPR027417">
    <property type="entry name" value="P-loop_NTPase"/>
</dbReference>
<dbReference type="InterPro" id="IPR000792">
    <property type="entry name" value="Tscrpt_reg_LuxR_C"/>
</dbReference>
<keyword evidence="2" id="KW-0805">Transcription regulation</keyword>
<dbReference type="Gene3D" id="1.10.10.10">
    <property type="entry name" value="Winged helix-like DNA-binding domain superfamily/Winged helix DNA-binding domain"/>
    <property type="match status" value="2"/>
</dbReference>
<feature type="DNA-binding region" description="OmpR/PhoB-type" evidence="5">
    <location>
        <begin position="3"/>
        <end position="108"/>
    </location>
</feature>
<dbReference type="InterPro" id="IPR051677">
    <property type="entry name" value="AfsR-DnrI-RedD_regulator"/>
</dbReference>
<dbReference type="Pfam" id="PF00196">
    <property type="entry name" value="GerE"/>
    <property type="match status" value="1"/>
</dbReference>
<accession>A0A0N9HYT5</accession>
<protein>
    <recommendedName>
        <fullName evidence="10">OmpR/PhoB-type domain-containing protein</fullName>
    </recommendedName>
</protein>
<keyword evidence="9" id="KW-1185">Reference proteome</keyword>
<dbReference type="SUPFAM" id="SSF46894">
    <property type="entry name" value="C-terminal effector domain of the bipartite response regulators"/>
    <property type="match status" value="2"/>
</dbReference>
<dbReference type="RefSeq" id="WP_054290344.1">
    <property type="nucleotide sequence ID" value="NZ_CP012752.1"/>
</dbReference>
<evidence type="ECO:0000256" key="3">
    <source>
        <dbReference type="ARBA" id="ARBA00023125"/>
    </source>
</evidence>
<dbReference type="CDD" id="cd15831">
    <property type="entry name" value="BTAD"/>
    <property type="match status" value="1"/>
</dbReference>
<feature type="domain" description="HTH luxR-type" evidence="6">
    <location>
        <begin position="1109"/>
        <end position="1174"/>
    </location>
</feature>
<dbReference type="SMART" id="SM00421">
    <property type="entry name" value="HTH_LUXR"/>
    <property type="match status" value="1"/>
</dbReference>
<dbReference type="OrthoDB" id="3645321at2"/>
<dbReference type="PANTHER" id="PTHR35807">
    <property type="entry name" value="TRANSCRIPTIONAL REGULATOR REDD-RELATED"/>
    <property type="match status" value="1"/>
</dbReference>
<dbReference type="Gene3D" id="1.25.40.10">
    <property type="entry name" value="Tetratricopeptide repeat domain"/>
    <property type="match status" value="1"/>
</dbReference>
<dbReference type="SUPFAM" id="SSF52540">
    <property type="entry name" value="P-loop containing nucleoside triphosphate hydrolases"/>
    <property type="match status" value="1"/>
</dbReference>
<dbReference type="GO" id="GO:0006355">
    <property type="term" value="P:regulation of DNA-templated transcription"/>
    <property type="evidence" value="ECO:0007669"/>
    <property type="project" value="InterPro"/>
</dbReference>
<reference evidence="8 9" key="1">
    <citation type="submission" date="2015-07" db="EMBL/GenBank/DDBJ databases">
        <title>Genome sequencing of Kibdelosporangium phytohabitans.</title>
        <authorList>
            <person name="Qin S."/>
            <person name="Xing K."/>
        </authorList>
    </citation>
    <scope>NUCLEOTIDE SEQUENCE [LARGE SCALE GENOMIC DNA]</scope>
    <source>
        <strain evidence="8 9">KLBMP1111</strain>
    </source>
</reference>
<evidence type="ECO:0008006" key="10">
    <source>
        <dbReference type="Google" id="ProtNLM"/>
    </source>
</evidence>
<organism evidence="8 9">
    <name type="scientific">Kibdelosporangium phytohabitans</name>
    <dbReference type="NCBI Taxonomy" id="860235"/>
    <lineage>
        <taxon>Bacteria</taxon>
        <taxon>Bacillati</taxon>
        <taxon>Actinomycetota</taxon>
        <taxon>Actinomycetes</taxon>
        <taxon>Pseudonocardiales</taxon>
        <taxon>Pseudonocardiaceae</taxon>
        <taxon>Kibdelosporangium</taxon>
    </lineage>
</organism>
<dbReference type="PROSITE" id="PS51755">
    <property type="entry name" value="OMPR_PHOB"/>
    <property type="match status" value="1"/>
</dbReference>
<evidence type="ECO:0000256" key="2">
    <source>
        <dbReference type="ARBA" id="ARBA00023015"/>
    </source>
</evidence>
<feature type="domain" description="OmpR/PhoB-type" evidence="7">
    <location>
        <begin position="3"/>
        <end position="108"/>
    </location>
</feature>
<dbReference type="InterPro" id="IPR011990">
    <property type="entry name" value="TPR-like_helical_dom_sf"/>
</dbReference>
<dbReference type="STRING" id="860235.AOZ06_17305"/>
<dbReference type="AlphaFoldDB" id="A0A0N9HYT5"/>
<dbReference type="Gene3D" id="3.40.50.300">
    <property type="entry name" value="P-loop containing nucleotide triphosphate hydrolases"/>
    <property type="match status" value="1"/>
</dbReference>
<sequence>MAAFGISRSPLPRVQLLGPVRAWLGDDEVKLGSGGCRAVFSALALRVNETVSKAELIDGLWGERPPATAVGILHIYIHDLRKALEPQRGKGTDATVLVTIQNSYSLRLPEEQLDERRFAALHEQAQRHWATGRLPAAVDALDAALALWHGEPLHDVPGPYAGMQRARLEESRITAVERRSALLLIRGDHEKAVPALTELVAAAPSRETTRGLLMVALNQSGRRAEAVKLYQETERTLLDEQGIEPGPALRRIHQAILAGQPITPDAVTAGVWTPRPDIITLSADARPAPPPVLVGRDGDLAWLRSRLRRLLNGHGDCAAIDGVQGVGKTALVAAAFAEPDDSYTVAWVSLSGQPDPAEQVGQFCATRPLVFVVDDLHALDDDGLLVWERLHRLTKHLPLLLIGVFQALPARPRPIRLWETFGATGSRFRTIRPLTSRDVDELVERRFNAPCGPGLRELLAVAGGNPSFVNQLLDTVTVARALRLVAGAADLDSRHRAGLDAELARLARRRLGLLTAETQDVLRSAALLGERFDLGDLAVLMRASPTDLVAGVAEAVAAGMLDADGQRLAFRNAVLPTVLVEELRPELRAALRREAAEVLAAAGVPAERVAAQLLDVAPVDAWTVRWVLDNTAAVATRNPVTAFELLDHVIAGTSGDEERHDALAVHRVRLAFRLGRKPRTEAETVLNATSNPEYAAEMRWIVGFLDYMSGAAGKAGDNLRAAAADSTVPAVWRARYEALRAQFERGPDELAAAELATSIVLRHAMSTANPTATMEAYKELWFLATARRDHQAALGYAERALEFVQRSTDLVHSQLGLLDSRVISLQNLDRLDDATHTLARMRYIGDRLQPSAGRPHILTAVHYYWLGRWDDALAHLGFAGPEHGGQVHRLSAQSPLFRHGVAALIAARRADVAQLRAHLRAVESDPLVTGIDPDSCDFLVMARAVETGFRLGADAELAALDPILHSKYDLTMARHQWLPGIVRRALEAGDQDRVTAAMRVSESEAAKEVVPARAHAALRWCQGLLDRDPDALLDVGWRLREAGRSVESAAALVDAAMAFAEQDRITLAKLTFAEALPVLTELGAAVDVDRAMTLMRALGVDSVPANRPVPPGWASLSDVERSTVRLFAEQRSYPEIAAELEVSRRDVQAHLFGAMRKLGVESRADLVASLRDAFS</sequence>